<dbReference type="PROSITE" id="PS50008">
    <property type="entry name" value="PIPLC_Y_DOMAIN"/>
    <property type="match status" value="1"/>
</dbReference>
<sequence length="1395" mass="153673">MALTDAGRVHAPSLRERFILPDILDAPPGSLPASRPPRPDEEEPETEHSPEARRRRREVRTVRPSADTRRRGLEGWLVEHDAHVILGGPGSGKSTLLRFVTLDLLDDAPELGQVAGRWGQHLPVWVPFAFWTRVISFEGEGTISLHEVMGQWLRAFNAQDLAPLIDRALDDGRLLLVVDGLDEYVRSDYGELALDRLRVFVQQRGVPVLLSSRPDGYKLFKAKLSGWADGHIADLSEAQQRRLAEIWFAHQLRNADEDLGDDAVVRRTAAEVEAFFEELRDSPDLAHLAAVPLLLCLLVALRRAEVALPRSRFRVYEEVVKHLLEAHPRRRRRAAAMGDDDHSLSPLETRQALERLAYEMHCAHPEGVISIDTASEVVAAYLQDDEVGLGLGRREARTSAARLVAVGETNSGLLVGRSPHEAGFFHRSLQEFLAAGYLSRLDDQLEVVRSRRLDAQWREVLLGTLHFTRLPQQARKLLDVLRAPGGTVAQRQHLAHLLAEAAFGEFPVPPAVAQELAHDTLAAIERETWVPQRERLLGHALDGLQSAKVRDLVHERLRRWFPERLRYRSSALEAMGTWPLEEETVALLFQGLHEEEASERIAAAKALAALGNQQPGLFEQLARVARQAHSVEAQAGALHALVLGWPEALDLSEMLDHHAASPHPEHRLLAYTGLAKQGRLTDMQLNDTLSFRGYGGGISYTLRDLVVDVLVQGWPGDPRVREACLPGGSQAGMDRELNWQVLLRGFSSDPQVLGAVGKEIRGEKPPFLGVSNAWPLLLRHFRDAPAVMLAIDARLEGGDLGERDLFFASLVRRTALAKTKLLGSLDDGFRHWPVHALLEGWGMDDPEVAPRLLALATGPDDVAASIGFLIPDIMRDADAARQRLLPLLRDPECARPDFVLSGLAKVGVGEVGPAMLDAAFPHLGRPRGLGYGGLDHVLQFFPQEPRMLEYARQLLEEGAEWAGSVAYHLRHDAAIRQAVRDRSMPLDPGSRFVIASKLRQRWGDPQEVLGLLEAHNEEGDPETRVQCAISLALRARAEGRELTPIVELFVRDASTPGIGGNTGLQAGIAGLLTLGELGAVTAEVHGRRITEWIHPLLETSFDTAGNFVATVAQHWEEVREVVGPALFKGREENAVRVSSLAALAAYAEGSPLMSRQLLQVIEQHRSLRRSPAILQFLGRVLPGSGLLLEACLDALEEENSYRDTPLAAAQLLGKHFGGSGPVPERLTTALGEMPPREDVLMALTEGWPDSLVVREAYDWYAANKASASYPLYFRLAGLHSTPEKLIEALKATFEHCASVPKIASESIVPPLVRRLRHDPAFGAALATWLTTDRHPSALATVPRLLARAGVLSDELRKWCTAEVERLSGEDTTAPLGIDLLAGRVRPVLHSLLDAI</sequence>
<dbReference type="InterPro" id="IPR001711">
    <property type="entry name" value="PLipase_C_Pinositol-sp_Y"/>
</dbReference>
<keyword evidence="5" id="KW-1185">Reference proteome</keyword>
<feature type="domain" description="NACHT" evidence="3">
    <location>
        <begin position="81"/>
        <end position="216"/>
    </location>
</feature>
<dbReference type="PROSITE" id="PS50837">
    <property type="entry name" value="NACHT"/>
    <property type="match status" value="1"/>
</dbReference>
<evidence type="ECO:0000313" key="4">
    <source>
        <dbReference type="EMBL" id="BDP44545.1"/>
    </source>
</evidence>
<dbReference type="InterPro" id="IPR007111">
    <property type="entry name" value="NACHT_NTPase"/>
</dbReference>
<feature type="domain" description="PI-PLC Y-box" evidence="2">
    <location>
        <begin position="492"/>
        <end position="590"/>
    </location>
</feature>
<dbReference type="EMBL" id="AP026563">
    <property type="protein sequence ID" value="BDP44545.1"/>
    <property type="molecule type" value="Genomic_DNA"/>
</dbReference>
<feature type="region of interest" description="Disordered" evidence="1">
    <location>
        <begin position="19"/>
        <end position="66"/>
    </location>
</feature>
<dbReference type="Gene3D" id="3.40.50.300">
    <property type="entry name" value="P-loop containing nucleotide triphosphate hydrolases"/>
    <property type="match status" value="1"/>
</dbReference>
<keyword evidence="4" id="KW-0614">Plasmid</keyword>
<evidence type="ECO:0000259" key="2">
    <source>
        <dbReference type="PROSITE" id="PS50008"/>
    </source>
</evidence>
<evidence type="ECO:0000256" key="1">
    <source>
        <dbReference type="SAM" id="MobiDB-lite"/>
    </source>
</evidence>
<dbReference type="Proteomes" id="UP001064971">
    <property type="component" value="Plasmid pDAETH-3"/>
</dbReference>
<geneLocation type="plasmid" evidence="4 5">
    <name>pDAETH-3</name>
</geneLocation>
<protein>
    <recommendedName>
        <fullName evidence="6">NACHT domain-containing protein</fullName>
    </recommendedName>
</protein>
<evidence type="ECO:0008006" key="6">
    <source>
        <dbReference type="Google" id="ProtNLM"/>
    </source>
</evidence>
<dbReference type="SUPFAM" id="SSF48371">
    <property type="entry name" value="ARM repeat"/>
    <property type="match status" value="2"/>
</dbReference>
<proteinExistence type="predicted"/>
<reference evidence="4" key="1">
    <citation type="submission" date="2022-07" db="EMBL/GenBank/DDBJ databases">
        <title>Complete Genome Sequence of the Radioresistant Bacterium Deinococcus aetherius ST0316, Isolated from the Air Dust collected in Lower Stratosphere above Japan.</title>
        <authorList>
            <person name="Satoh K."/>
            <person name="Hagiwara K."/>
            <person name="Katsumata K."/>
            <person name="Kubo A."/>
            <person name="Yokobori S."/>
            <person name="Yamagishi A."/>
            <person name="Oono Y."/>
            <person name="Narumi I."/>
        </authorList>
    </citation>
    <scope>NUCLEOTIDE SEQUENCE</scope>
    <source>
        <strain evidence="4">ST0316</strain>
        <plasmid evidence="4">pDAETH-3</plasmid>
    </source>
</reference>
<dbReference type="SUPFAM" id="SSF52540">
    <property type="entry name" value="P-loop containing nucleoside triphosphate hydrolases"/>
    <property type="match status" value="1"/>
</dbReference>
<dbReference type="Pfam" id="PF05729">
    <property type="entry name" value="NACHT"/>
    <property type="match status" value="1"/>
</dbReference>
<accession>A0ABM8AL37</accession>
<dbReference type="InterPro" id="IPR016024">
    <property type="entry name" value="ARM-type_fold"/>
</dbReference>
<gene>
    <name evidence="4" type="ORF">DAETH_45140</name>
</gene>
<organism evidence="4 5">
    <name type="scientific">Deinococcus aetherius</name>
    <dbReference type="NCBI Taxonomy" id="200252"/>
    <lineage>
        <taxon>Bacteria</taxon>
        <taxon>Thermotogati</taxon>
        <taxon>Deinococcota</taxon>
        <taxon>Deinococci</taxon>
        <taxon>Deinococcales</taxon>
        <taxon>Deinococcaceae</taxon>
        <taxon>Deinococcus</taxon>
    </lineage>
</organism>
<evidence type="ECO:0000313" key="5">
    <source>
        <dbReference type="Proteomes" id="UP001064971"/>
    </source>
</evidence>
<name>A0ABM8AL37_9DEIO</name>
<dbReference type="InterPro" id="IPR027417">
    <property type="entry name" value="P-loop_NTPase"/>
</dbReference>
<evidence type="ECO:0000259" key="3">
    <source>
        <dbReference type="PROSITE" id="PS50837"/>
    </source>
</evidence>